<dbReference type="AlphaFoldDB" id="A0A8H7SXR3"/>
<sequence length="113" mass="12278">MLDNYQASDGYDGALALHAQERIILDYMVNAGKDCCSVTGIISAKEADTMLVTVSPVIPKDTNALSSLVEKKTVHLVATIVKSEIKTTIYTCIHDIGSVQHLTYISVTNDYIT</sequence>
<gene>
    <name evidence="1" type="ORF">INT48_008352</name>
</gene>
<proteinExistence type="predicted"/>
<evidence type="ECO:0000313" key="1">
    <source>
        <dbReference type="EMBL" id="KAG2236370.1"/>
    </source>
</evidence>
<accession>A0A8H7SXR3</accession>
<keyword evidence="2" id="KW-1185">Reference proteome</keyword>
<comment type="caution">
    <text evidence="1">The sequence shown here is derived from an EMBL/GenBank/DDBJ whole genome shotgun (WGS) entry which is preliminary data.</text>
</comment>
<reference evidence="1" key="1">
    <citation type="submission" date="2021-01" db="EMBL/GenBank/DDBJ databases">
        <title>Metabolic potential, ecology and presence of endohyphal bacteria is reflected in genomic diversity of Mucoromycotina.</title>
        <authorList>
            <person name="Muszewska A."/>
            <person name="Okrasinska A."/>
            <person name="Steczkiewicz K."/>
            <person name="Drgas O."/>
            <person name="Orlowska M."/>
            <person name="Perlinska-Lenart U."/>
            <person name="Aleksandrzak-Piekarczyk T."/>
            <person name="Szatraj K."/>
            <person name="Zielenkiewicz U."/>
            <person name="Pilsyk S."/>
            <person name="Malc E."/>
            <person name="Mieczkowski P."/>
            <person name="Kruszewska J.S."/>
            <person name="Biernat P."/>
            <person name="Pawlowska J."/>
        </authorList>
    </citation>
    <scope>NUCLEOTIDE SEQUENCE</scope>
    <source>
        <strain evidence="1">WA0000018081</strain>
    </source>
</reference>
<dbReference type="OrthoDB" id="3485059at2759"/>
<organism evidence="1 2">
    <name type="scientific">Thamnidium elegans</name>
    <dbReference type="NCBI Taxonomy" id="101142"/>
    <lineage>
        <taxon>Eukaryota</taxon>
        <taxon>Fungi</taxon>
        <taxon>Fungi incertae sedis</taxon>
        <taxon>Mucoromycota</taxon>
        <taxon>Mucoromycotina</taxon>
        <taxon>Mucoromycetes</taxon>
        <taxon>Mucorales</taxon>
        <taxon>Mucorineae</taxon>
        <taxon>Mucoraceae</taxon>
        <taxon>Thamnidium</taxon>
    </lineage>
</organism>
<protein>
    <submittedName>
        <fullName evidence="1">Uncharacterized protein</fullName>
    </submittedName>
</protein>
<dbReference type="Proteomes" id="UP000613177">
    <property type="component" value="Unassembled WGS sequence"/>
</dbReference>
<dbReference type="EMBL" id="JAEPRE010000018">
    <property type="protein sequence ID" value="KAG2236370.1"/>
    <property type="molecule type" value="Genomic_DNA"/>
</dbReference>
<name>A0A8H7SXR3_9FUNG</name>
<evidence type="ECO:0000313" key="2">
    <source>
        <dbReference type="Proteomes" id="UP000613177"/>
    </source>
</evidence>